<evidence type="ECO:0000313" key="2">
    <source>
        <dbReference type="EMBL" id="QDT73298.1"/>
    </source>
</evidence>
<reference evidence="2 3" key="1">
    <citation type="submission" date="2019-02" db="EMBL/GenBank/DDBJ databases">
        <title>Deep-cultivation of Planctomycetes and their phenomic and genomic characterization uncovers novel biology.</title>
        <authorList>
            <person name="Wiegand S."/>
            <person name="Jogler M."/>
            <person name="Boedeker C."/>
            <person name="Pinto D."/>
            <person name="Vollmers J."/>
            <person name="Rivas-Marin E."/>
            <person name="Kohn T."/>
            <person name="Peeters S.H."/>
            <person name="Heuer A."/>
            <person name="Rast P."/>
            <person name="Oberbeckmann S."/>
            <person name="Bunk B."/>
            <person name="Jeske O."/>
            <person name="Meyerdierks A."/>
            <person name="Storesund J.E."/>
            <person name="Kallscheuer N."/>
            <person name="Luecker S."/>
            <person name="Lage O.M."/>
            <person name="Pohl T."/>
            <person name="Merkel B.J."/>
            <person name="Hornburger P."/>
            <person name="Mueller R.-W."/>
            <person name="Bruemmer F."/>
            <person name="Labrenz M."/>
            <person name="Spormann A.M."/>
            <person name="Op den Camp H."/>
            <person name="Overmann J."/>
            <person name="Amann R."/>
            <person name="Jetten M.S.M."/>
            <person name="Mascher T."/>
            <person name="Medema M.H."/>
            <person name="Devos D.P."/>
            <person name="Kaster A.-K."/>
            <person name="Ovreas L."/>
            <person name="Rohde M."/>
            <person name="Galperin M.Y."/>
            <person name="Jogler C."/>
        </authorList>
    </citation>
    <scope>NUCLEOTIDE SEQUENCE [LARGE SCALE GENOMIC DNA]</scope>
    <source>
        <strain evidence="2 3">I41</strain>
    </source>
</reference>
<gene>
    <name evidence="2" type="ORF">I41_24870</name>
</gene>
<keyword evidence="1" id="KW-0812">Transmembrane</keyword>
<dbReference type="Proteomes" id="UP000317909">
    <property type="component" value="Chromosome"/>
</dbReference>
<dbReference type="AlphaFoldDB" id="A0A517TY38"/>
<evidence type="ECO:0000313" key="3">
    <source>
        <dbReference type="Proteomes" id="UP000317909"/>
    </source>
</evidence>
<dbReference type="OrthoDB" id="4702224at2"/>
<proteinExistence type="predicted"/>
<dbReference type="EMBL" id="CP036339">
    <property type="protein sequence ID" value="QDT73298.1"/>
    <property type="molecule type" value="Genomic_DNA"/>
</dbReference>
<accession>A0A517TY38</accession>
<sequence>MHSVVAILSVLFNNGLVIWGLGWDDWSGPTALAVYWAETAIGTIFIALRIWLHRRLTRKRGHYRNQLGLQGNPSFLAGYLTTSVVFTFVHGVFVVAIFACIFKAAPDDDTMRWALLAIGLSQLIGFLFDLFGLRSRSFAWLKLVAGRGLARVFVVQLAIIFGMALAGLTGRNAAFGIPFAGLKLLVELGTAFTTEKPPQFDDGPAWLMWIMKKSFPNKDFAAELRVENAKRRREMANDELPQ</sequence>
<organism evidence="2 3">
    <name type="scientific">Lacipirellula limnantheis</name>
    <dbReference type="NCBI Taxonomy" id="2528024"/>
    <lineage>
        <taxon>Bacteria</taxon>
        <taxon>Pseudomonadati</taxon>
        <taxon>Planctomycetota</taxon>
        <taxon>Planctomycetia</taxon>
        <taxon>Pirellulales</taxon>
        <taxon>Lacipirellulaceae</taxon>
        <taxon>Lacipirellula</taxon>
    </lineage>
</organism>
<keyword evidence="3" id="KW-1185">Reference proteome</keyword>
<dbReference type="InterPro" id="IPR045466">
    <property type="entry name" value="DUF6498"/>
</dbReference>
<dbReference type="RefSeq" id="WP_145432888.1">
    <property type="nucleotide sequence ID" value="NZ_CP036339.1"/>
</dbReference>
<feature type="transmembrane region" description="Helical" evidence="1">
    <location>
        <begin position="33"/>
        <end position="52"/>
    </location>
</feature>
<feature type="transmembrane region" description="Helical" evidence="1">
    <location>
        <begin position="111"/>
        <end position="131"/>
    </location>
</feature>
<evidence type="ECO:0000256" key="1">
    <source>
        <dbReference type="SAM" id="Phobius"/>
    </source>
</evidence>
<feature type="transmembrane region" description="Helical" evidence="1">
    <location>
        <begin position="152"/>
        <end position="170"/>
    </location>
</feature>
<keyword evidence="1" id="KW-0472">Membrane</keyword>
<dbReference type="Pfam" id="PF20108">
    <property type="entry name" value="DUF6498"/>
    <property type="match status" value="1"/>
</dbReference>
<name>A0A517TY38_9BACT</name>
<feature type="transmembrane region" description="Helical" evidence="1">
    <location>
        <begin position="73"/>
        <end position="105"/>
    </location>
</feature>
<dbReference type="KEGG" id="llh:I41_24870"/>
<protein>
    <submittedName>
        <fullName evidence="2">Uncharacterized protein</fullName>
    </submittedName>
</protein>
<keyword evidence="1" id="KW-1133">Transmembrane helix</keyword>